<protein>
    <submittedName>
        <fullName evidence="1">Uncharacterized protein</fullName>
    </submittedName>
</protein>
<sequence length="175" mass="20594">RRFSEDLRARVPVMFWEQQVSIKNICLYLGIRKSLVYLILGQYRDYGLAQPALRQQGRPSLLNPTNISYLSSLLDLRPCIYLDEIQAELERARRIHVSLQVLVRALRKLDLMRKTISVHALERNELERSHYMLRIAKLVPQPDMLMFIDEAARNAKTSVRKYGRAKRGCRCVQRR</sequence>
<dbReference type="OrthoDB" id="3012036at2759"/>
<dbReference type="InterPro" id="IPR009057">
    <property type="entry name" value="Homeodomain-like_sf"/>
</dbReference>
<keyword evidence="2" id="KW-1185">Reference proteome</keyword>
<dbReference type="Proteomes" id="UP000799118">
    <property type="component" value="Unassembled WGS sequence"/>
</dbReference>
<evidence type="ECO:0000313" key="1">
    <source>
        <dbReference type="EMBL" id="KAE9386733.1"/>
    </source>
</evidence>
<feature type="non-terminal residue" evidence="1">
    <location>
        <position position="1"/>
    </location>
</feature>
<feature type="non-terminal residue" evidence="1">
    <location>
        <position position="175"/>
    </location>
</feature>
<proteinExistence type="predicted"/>
<dbReference type="PANTHER" id="PTHR48472:SF1">
    <property type="entry name" value="TC1-LIKE TRANSPOSASE DDE DOMAIN-CONTAINING PROTEIN"/>
    <property type="match status" value="1"/>
</dbReference>
<name>A0A6A4GN17_9AGAR</name>
<reference evidence="1" key="1">
    <citation type="journal article" date="2019" name="Environ. Microbiol.">
        <title>Fungal ecological strategies reflected in gene transcription - a case study of two litter decomposers.</title>
        <authorList>
            <person name="Barbi F."/>
            <person name="Kohler A."/>
            <person name="Barry K."/>
            <person name="Baskaran P."/>
            <person name="Daum C."/>
            <person name="Fauchery L."/>
            <person name="Ihrmark K."/>
            <person name="Kuo A."/>
            <person name="LaButti K."/>
            <person name="Lipzen A."/>
            <person name="Morin E."/>
            <person name="Grigoriev I.V."/>
            <person name="Henrissat B."/>
            <person name="Lindahl B."/>
            <person name="Martin F."/>
        </authorList>
    </citation>
    <scope>NUCLEOTIDE SEQUENCE</scope>
    <source>
        <strain evidence="1">JB14</strain>
    </source>
</reference>
<evidence type="ECO:0000313" key="2">
    <source>
        <dbReference type="Proteomes" id="UP000799118"/>
    </source>
</evidence>
<organism evidence="1 2">
    <name type="scientific">Gymnopus androsaceus JB14</name>
    <dbReference type="NCBI Taxonomy" id="1447944"/>
    <lineage>
        <taxon>Eukaryota</taxon>
        <taxon>Fungi</taxon>
        <taxon>Dikarya</taxon>
        <taxon>Basidiomycota</taxon>
        <taxon>Agaricomycotina</taxon>
        <taxon>Agaricomycetes</taxon>
        <taxon>Agaricomycetidae</taxon>
        <taxon>Agaricales</taxon>
        <taxon>Marasmiineae</taxon>
        <taxon>Omphalotaceae</taxon>
        <taxon>Gymnopus</taxon>
    </lineage>
</organism>
<accession>A0A6A4GN17</accession>
<dbReference type="EMBL" id="ML769852">
    <property type="protein sequence ID" value="KAE9386733.1"/>
    <property type="molecule type" value="Genomic_DNA"/>
</dbReference>
<gene>
    <name evidence="1" type="ORF">BT96DRAFT_779583</name>
</gene>
<dbReference type="SUPFAM" id="SSF46689">
    <property type="entry name" value="Homeodomain-like"/>
    <property type="match status" value="1"/>
</dbReference>
<dbReference type="AlphaFoldDB" id="A0A6A4GN17"/>
<dbReference type="PANTHER" id="PTHR48472">
    <property type="entry name" value="TC1-LIKE TRANSPOSASE DDE DOMAIN-CONTAINING PROTEIN"/>
    <property type="match status" value="1"/>
</dbReference>